<evidence type="ECO:0000313" key="20">
    <source>
        <dbReference type="EMBL" id="KAK4267820.1"/>
    </source>
</evidence>
<keyword evidence="6 17" id="KW-0812">Transmembrane</keyword>
<keyword evidence="11 16" id="KW-0067">ATP-binding</keyword>
<dbReference type="Pfam" id="PF12819">
    <property type="entry name" value="Malectin_like"/>
    <property type="match status" value="1"/>
</dbReference>
<dbReference type="InterPro" id="IPR000719">
    <property type="entry name" value="Prot_kinase_dom"/>
</dbReference>
<dbReference type="Pfam" id="PF07714">
    <property type="entry name" value="PK_Tyr_Ser-Thr"/>
    <property type="match status" value="1"/>
</dbReference>
<keyword evidence="8" id="KW-0677">Repeat</keyword>
<dbReference type="EC" id="2.7.11.1" evidence="2"/>
<dbReference type="SUPFAM" id="SSF52058">
    <property type="entry name" value="L domain-like"/>
    <property type="match status" value="1"/>
</dbReference>
<evidence type="ECO:0000256" key="10">
    <source>
        <dbReference type="ARBA" id="ARBA00022777"/>
    </source>
</evidence>
<evidence type="ECO:0000256" key="18">
    <source>
        <dbReference type="SAM" id="SignalP"/>
    </source>
</evidence>
<evidence type="ECO:0000256" key="3">
    <source>
        <dbReference type="ARBA" id="ARBA00022527"/>
    </source>
</evidence>
<evidence type="ECO:0000259" key="19">
    <source>
        <dbReference type="PROSITE" id="PS50011"/>
    </source>
</evidence>
<keyword evidence="10" id="KW-0418">Kinase</keyword>
<dbReference type="InterPro" id="IPR011009">
    <property type="entry name" value="Kinase-like_dom_sf"/>
</dbReference>
<comment type="caution">
    <text evidence="20">The sequence shown here is derived from an EMBL/GenBank/DDBJ whole genome shotgun (WGS) entry which is preliminary data.</text>
</comment>
<dbReference type="FunFam" id="3.30.200.20:FF:000039">
    <property type="entry name" value="receptor-like protein kinase FERONIA"/>
    <property type="match status" value="1"/>
</dbReference>
<evidence type="ECO:0000256" key="4">
    <source>
        <dbReference type="ARBA" id="ARBA00022614"/>
    </source>
</evidence>
<dbReference type="PANTHER" id="PTHR45631">
    <property type="entry name" value="OS07G0107800 PROTEIN-RELATED"/>
    <property type="match status" value="1"/>
</dbReference>
<dbReference type="InterPro" id="IPR017441">
    <property type="entry name" value="Protein_kinase_ATP_BS"/>
</dbReference>
<feature type="transmembrane region" description="Helical" evidence="17">
    <location>
        <begin position="522"/>
        <end position="545"/>
    </location>
</feature>
<evidence type="ECO:0000256" key="8">
    <source>
        <dbReference type="ARBA" id="ARBA00022737"/>
    </source>
</evidence>
<organism evidence="20 21">
    <name type="scientific">Acacia crassicarpa</name>
    <name type="common">northern wattle</name>
    <dbReference type="NCBI Taxonomy" id="499986"/>
    <lineage>
        <taxon>Eukaryota</taxon>
        <taxon>Viridiplantae</taxon>
        <taxon>Streptophyta</taxon>
        <taxon>Embryophyta</taxon>
        <taxon>Tracheophyta</taxon>
        <taxon>Spermatophyta</taxon>
        <taxon>Magnoliopsida</taxon>
        <taxon>eudicotyledons</taxon>
        <taxon>Gunneridae</taxon>
        <taxon>Pentapetalae</taxon>
        <taxon>rosids</taxon>
        <taxon>fabids</taxon>
        <taxon>Fabales</taxon>
        <taxon>Fabaceae</taxon>
        <taxon>Caesalpinioideae</taxon>
        <taxon>mimosoid clade</taxon>
        <taxon>Acacieae</taxon>
        <taxon>Acacia</taxon>
    </lineage>
</organism>
<dbReference type="InterPro" id="IPR001245">
    <property type="entry name" value="Ser-Thr/Tyr_kinase_cat_dom"/>
</dbReference>
<dbReference type="AlphaFoldDB" id="A0AAE1MKB3"/>
<comment type="catalytic activity">
    <reaction evidence="15">
        <text>L-seryl-[protein] + ATP = O-phospho-L-seryl-[protein] + ADP + H(+)</text>
        <dbReference type="Rhea" id="RHEA:17989"/>
        <dbReference type="Rhea" id="RHEA-COMP:9863"/>
        <dbReference type="Rhea" id="RHEA-COMP:11604"/>
        <dbReference type="ChEBI" id="CHEBI:15378"/>
        <dbReference type="ChEBI" id="CHEBI:29999"/>
        <dbReference type="ChEBI" id="CHEBI:30616"/>
        <dbReference type="ChEBI" id="CHEBI:83421"/>
        <dbReference type="ChEBI" id="CHEBI:456216"/>
        <dbReference type="EC" id="2.7.11.1"/>
    </reaction>
</comment>
<dbReference type="InterPro" id="IPR032675">
    <property type="entry name" value="LRR_dom_sf"/>
</dbReference>
<sequence length="884" mass="99430">MKGTSLWMLALYVFVSFITVSNSAEVVANGDHSGFISVDCGTRRDYMDEVTGIWYQTDESFIESGTSHELAQNINSYIYAPTINRQLMTVRSFPEGQRNCYTLKPKQEKQNQKNKYLMRAIFAYGNYDSKNQPPEFDLYLGVNFWTTVLISRNASSYQIYPYEIIMEHDGTKEMVQVCLVNKGQGTPFINTLELRPLNNSLYPVPLPLVFDSSRIDLGSGLTAYTWTRYKDDVYDRLWSNYDYSNWHLVQTSAEVKTEDTVYELPSEVLRTASQPLNQSIIFTWNGSGYDISAQYYLFLHFAEIEKLPRGHKRIISVTFDDENSFSQELTLEYLKPVTLSSNKFIKGYINFTIKAATNSDAPPILNAFELYKFLPQPNFPTAAQDVNAIMEIKHIYGVSKISWQGDPCVPSNFAWDGLNCSSGSNIRITSLNLTSSKLAGQITPSFASLEKLEFLDLSSNELTGPLPEFLATLPNLKFINVTGNKLTGSIPKALRENANLRLSTANNPDLCQASPCGKPIKFVIPLIASLSALVIVIVLVSLVIWRLRKKRVLSPESRKSEGLKRKNQAFSYSEVLRITNNFETAIGEGRFGKVYLGTLKDGAQVAVKLLSLSSSQGYKEFESEAQLLTVTHHRNLVSLVGFCDSNNIKALIYEYMDLGDLGQLLSENNTNVLKWKERLQVAVDAAKGLEYLHNGCKTPIVHRNLKPSNILLNKSMVAKIADFGLSRAFANERDSNISTQPVGTSTYIDPEFKKFGRLNKKSDVYSFGMILLQLITGHLPIKREPGNYIFDWARSKIESGDIQGIVDPRLEGEFHDTSTWKAVEIAMSCIFPKSEERPDISSVLHKLSECLDMLMDHAKSSNDIPRNSINHTRATVSMTTLSAR</sequence>
<dbReference type="GO" id="GO:0016020">
    <property type="term" value="C:membrane"/>
    <property type="evidence" value="ECO:0007669"/>
    <property type="project" value="UniProtKB-SubCell"/>
</dbReference>
<dbReference type="PROSITE" id="PS00107">
    <property type="entry name" value="PROTEIN_KINASE_ATP"/>
    <property type="match status" value="1"/>
</dbReference>
<accession>A0AAE1MKB3</accession>
<reference evidence="20" key="1">
    <citation type="submission" date="2023-10" db="EMBL/GenBank/DDBJ databases">
        <title>Chromosome-level genome of the transformable northern wattle, Acacia crassicarpa.</title>
        <authorList>
            <person name="Massaro I."/>
            <person name="Sinha N.R."/>
            <person name="Poethig S."/>
            <person name="Leichty A.R."/>
        </authorList>
    </citation>
    <scope>NUCLEOTIDE SEQUENCE</scope>
    <source>
        <strain evidence="20">Acra3RX</strain>
        <tissue evidence="20">Leaf</tissue>
    </source>
</reference>
<dbReference type="FunFam" id="3.80.10.10:FF:000129">
    <property type="entry name" value="Leucine-rich repeat receptor-like kinase"/>
    <property type="match status" value="1"/>
</dbReference>
<feature type="chain" id="PRO_5041976393" description="non-specific serine/threonine protein kinase" evidence="18">
    <location>
        <begin position="24"/>
        <end position="884"/>
    </location>
</feature>
<dbReference type="InterPro" id="IPR001611">
    <property type="entry name" value="Leu-rich_rpt"/>
</dbReference>
<feature type="binding site" evidence="16">
    <location>
        <position position="608"/>
    </location>
    <ligand>
        <name>ATP</name>
        <dbReference type="ChEBI" id="CHEBI:30616"/>
    </ligand>
</feature>
<dbReference type="Pfam" id="PF13855">
    <property type="entry name" value="LRR_8"/>
    <property type="match status" value="1"/>
</dbReference>
<keyword evidence="5" id="KW-0808">Transferase</keyword>
<dbReference type="InterPro" id="IPR024788">
    <property type="entry name" value="Malectin-like_Carb-bd_dom"/>
</dbReference>
<evidence type="ECO:0000313" key="21">
    <source>
        <dbReference type="Proteomes" id="UP001293593"/>
    </source>
</evidence>
<evidence type="ECO:0000256" key="16">
    <source>
        <dbReference type="PROSITE-ProRule" id="PRU10141"/>
    </source>
</evidence>
<keyword evidence="9 16" id="KW-0547">Nucleotide-binding</keyword>
<dbReference type="EMBL" id="JAWXYG010000007">
    <property type="protein sequence ID" value="KAK4267820.1"/>
    <property type="molecule type" value="Genomic_DNA"/>
</dbReference>
<evidence type="ECO:0000256" key="15">
    <source>
        <dbReference type="ARBA" id="ARBA00048679"/>
    </source>
</evidence>
<evidence type="ECO:0000256" key="5">
    <source>
        <dbReference type="ARBA" id="ARBA00022679"/>
    </source>
</evidence>
<dbReference type="PANTHER" id="PTHR45631:SF212">
    <property type="entry name" value="PROTEIN KINASE DOMAIN-CONTAINING PROTEIN"/>
    <property type="match status" value="1"/>
</dbReference>
<dbReference type="CDD" id="cd14066">
    <property type="entry name" value="STKc_IRAK"/>
    <property type="match status" value="1"/>
</dbReference>
<evidence type="ECO:0000256" key="14">
    <source>
        <dbReference type="ARBA" id="ARBA00047899"/>
    </source>
</evidence>
<dbReference type="GO" id="GO:0004674">
    <property type="term" value="F:protein serine/threonine kinase activity"/>
    <property type="evidence" value="ECO:0007669"/>
    <property type="project" value="UniProtKB-KW"/>
</dbReference>
<comment type="subcellular location">
    <subcellularLocation>
        <location evidence="1">Membrane</location>
        <topology evidence="1">Single-pass membrane protein</topology>
    </subcellularLocation>
</comment>
<evidence type="ECO:0000256" key="11">
    <source>
        <dbReference type="ARBA" id="ARBA00022840"/>
    </source>
</evidence>
<evidence type="ECO:0000256" key="1">
    <source>
        <dbReference type="ARBA" id="ARBA00004167"/>
    </source>
</evidence>
<name>A0AAE1MKB3_9FABA</name>
<gene>
    <name evidence="20" type="ORF">QN277_024553</name>
</gene>
<dbReference type="GO" id="GO:0005524">
    <property type="term" value="F:ATP binding"/>
    <property type="evidence" value="ECO:0007669"/>
    <property type="project" value="UniProtKB-UniRule"/>
</dbReference>
<evidence type="ECO:0000256" key="7">
    <source>
        <dbReference type="ARBA" id="ARBA00022729"/>
    </source>
</evidence>
<proteinExistence type="predicted"/>
<keyword evidence="7 18" id="KW-0732">Signal</keyword>
<dbReference type="Gene3D" id="1.10.510.10">
    <property type="entry name" value="Transferase(Phosphotransferase) domain 1"/>
    <property type="match status" value="1"/>
</dbReference>
<dbReference type="PROSITE" id="PS50011">
    <property type="entry name" value="PROTEIN_KINASE_DOM"/>
    <property type="match status" value="1"/>
</dbReference>
<evidence type="ECO:0000256" key="2">
    <source>
        <dbReference type="ARBA" id="ARBA00012513"/>
    </source>
</evidence>
<evidence type="ECO:0000256" key="17">
    <source>
        <dbReference type="SAM" id="Phobius"/>
    </source>
</evidence>
<evidence type="ECO:0000256" key="12">
    <source>
        <dbReference type="ARBA" id="ARBA00022989"/>
    </source>
</evidence>
<dbReference type="FunFam" id="1.10.510.10:FF:000095">
    <property type="entry name" value="protein STRUBBELIG-RECEPTOR FAMILY 8"/>
    <property type="match status" value="1"/>
</dbReference>
<keyword evidence="12 17" id="KW-1133">Transmembrane helix</keyword>
<dbReference type="Gene3D" id="3.30.200.20">
    <property type="entry name" value="Phosphorylase Kinase, domain 1"/>
    <property type="match status" value="1"/>
</dbReference>
<evidence type="ECO:0000256" key="9">
    <source>
        <dbReference type="ARBA" id="ARBA00022741"/>
    </source>
</evidence>
<protein>
    <recommendedName>
        <fullName evidence="2">non-specific serine/threonine protein kinase</fullName>
        <ecNumber evidence="2">2.7.11.1</ecNumber>
    </recommendedName>
</protein>
<dbReference type="Proteomes" id="UP001293593">
    <property type="component" value="Unassembled WGS sequence"/>
</dbReference>
<comment type="catalytic activity">
    <reaction evidence="14">
        <text>L-threonyl-[protein] + ATP = O-phospho-L-threonyl-[protein] + ADP + H(+)</text>
        <dbReference type="Rhea" id="RHEA:46608"/>
        <dbReference type="Rhea" id="RHEA-COMP:11060"/>
        <dbReference type="Rhea" id="RHEA-COMP:11605"/>
        <dbReference type="ChEBI" id="CHEBI:15378"/>
        <dbReference type="ChEBI" id="CHEBI:30013"/>
        <dbReference type="ChEBI" id="CHEBI:30616"/>
        <dbReference type="ChEBI" id="CHEBI:61977"/>
        <dbReference type="ChEBI" id="CHEBI:456216"/>
        <dbReference type="EC" id="2.7.11.1"/>
    </reaction>
</comment>
<evidence type="ECO:0000256" key="13">
    <source>
        <dbReference type="ARBA" id="ARBA00023136"/>
    </source>
</evidence>
<feature type="signal peptide" evidence="18">
    <location>
        <begin position="1"/>
        <end position="23"/>
    </location>
</feature>
<keyword evidence="13 17" id="KW-0472">Membrane</keyword>
<evidence type="ECO:0000256" key="6">
    <source>
        <dbReference type="ARBA" id="ARBA00022692"/>
    </source>
</evidence>
<dbReference type="SUPFAM" id="SSF56112">
    <property type="entry name" value="Protein kinase-like (PK-like)"/>
    <property type="match status" value="1"/>
</dbReference>
<keyword evidence="4" id="KW-0433">Leucine-rich repeat</keyword>
<keyword evidence="21" id="KW-1185">Reference proteome</keyword>
<dbReference type="Gene3D" id="3.80.10.10">
    <property type="entry name" value="Ribonuclease Inhibitor"/>
    <property type="match status" value="1"/>
</dbReference>
<feature type="domain" description="Protein kinase" evidence="19">
    <location>
        <begin position="580"/>
        <end position="851"/>
    </location>
</feature>
<keyword evidence="3" id="KW-0723">Serine/threonine-protein kinase</keyword>